<evidence type="ECO:0000313" key="3">
    <source>
        <dbReference type="Proteomes" id="UP000505325"/>
    </source>
</evidence>
<dbReference type="GO" id="GO:0007059">
    <property type="term" value="P:chromosome segregation"/>
    <property type="evidence" value="ECO:0007669"/>
    <property type="project" value="TreeGrafter"/>
</dbReference>
<proteinExistence type="predicted"/>
<dbReference type="InterPro" id="IPR041468">
    <property type="entry name" value="HTH_ParB/Spo0J"/>
</dbReference>
<name>A0A6M8UCY6_9GAMM</name>
<dbReference type="PANTHER" id="PTHR33375">
    <property type="entry name" value="CHROMOSOME-PARTITIONING PROTEIN PARB-RELATED"/>
    <property type="match status" value="1"/>
</dbReference>
<dbReference type="CDD" id="cd16387">
    <property type="entry name" value="ParB_N_Srx"/>
    <property type="match status" value="1"/>
</dbReference>
<accession>A0A6M8UCY6</accession>
<sequence length="270" mass="29573">MAKNSIDAYGASGKTNVLNFEPGALHLINDPSHLLYDERIYLPLNEATILNIMELGVLEPIIVWKDPETGLSCVVDGRQRVRHALEANKRLAKEGKELLLVPGVVKRGSAVRMSQFMVSANEIRQADTPLGRAKKMAALLERGHDESDLALLFGCGIKTVLATLALLNCTQVVQDAVEANKITVTQARRLANLKPDVQREKVQELVAVADGTSGHTRAKQQREVMGDAKPRLKSRREITKALDSATGDYAAALRWVLGDEDSAKRKVNHA</sequence>
<dbReference type="Pfam" id="PF17762">
    <property type="entry name" value="HTH_ParB"/>
    <property type="match status" value="1"/>
</dbReference>
<feature type="domain" description="ParB/Spo0J HTH" evidence="1">
    <location>
        <begin position="128"/>
        <end position="207"/>
    </location>
</feature>
<dbReference type="GO" id="GO:0005694">
    <property type="term" value="C:chromosome"/>
    <property type="evidence" value="ECO:0007669"/>
    <property type="project" value="TreeGrafter"/>
</dbReference>
<protein>
    <recommendedName>
        <fullName evidence="1">ParB/Spo0J HTH domain-containing protein</fullName>
    </recommendedName>
</protein>
<dbReference type="Gene3D" id="1.10.10.2830">
    <property type="match status" value="1"/>
</dbReference>
<dbReference type="InterPro" id="IPR050336">
    <property type="entry name" value="Chromosome_partition/occlusion"/>
</dbReference>
<dbReference type="Proteomes" id="UP000505325">
    <property type="component" value="Chromosome"/>
</dbReference>
<evidence type="ECO:0000313" key="2">
    <source>
        <dbReference type="EMBL" id="QKJ87464.1"/>
    </source>
</evidence>
<dbReference type="KEGG" id="pmak:PMPD1_2522"/>
<dbReference type="SUPFAM" id="SSF109709">
    <property type="entry name" value="KorB DNA-binding domain-like"/>
    <property type="match status" value="1"/>
</dbReference>
<reference evidence="2 3" key="1">
    <citation type="submission" date="2020-06" db="EMBL/GenBank/DDBJ databases">
        <title>Genome sequence of Paramixta manurensis strain PD-1.</title>
        <authorList>
            <person name="Lee C.W."/>
            <person name="Kim J."/>
        </authorList>
    </citation>
    <scope>NUCLEOTIDE SEQUENCE [LARGE SCALE GENOMIC DNA]</scope>
    <source>
        <strain evidence="2 3">PD-1</strain>
    </source>
</reference>
<dbReference type="AlphaFoldDB" id="A0A6M8UCY6"/>
<organism evidence="2 3">
    <name type="scientific">Paramixta manurensis</name>
    <dbReference type="NCBI Taxonomy" id="2740817"/>
    <lineage>
        <taxon>Bacteria</taxon>
        <taxon>Pseudomonadati</taxon>
        <taxon>Pseudomonadota</taxon>
        <taxon>Gammaproteobacteria</taxon>
        <taxon>Enterobacterales</taxon>
        <taxon>Erwiniaceae</taxon>
        <taxon>Paramixta</taxon>
    </lineage>
</organism>
<dbReference type="RefSeq" id="WP_173634407.1">
    <property type="nucleotide sequence ID" value="NZ_CP054212.1"/>
</dbReference>
<dbReference type="InterPro" id="IPR036086">
    <property type="entry name" value="ParB/Sulfiredoxin_sf"/>
</dbReference>
<dbReference type="SUPFAM" id="SSF110849">
    <property type="entry name" value="ParB/Sulfiredoxin"/>
    <property type="match status" value="1"/>
</dbReference>
<evidence type="ECO:0000259" key="1">
    <source>
        <dbReference type="Pfam" id="PF17762"/>
    </source>
</evidence>
<dbReference type="PANTHER" id="PTHR33375:SF1">
    <property type="entry name" value="CHROMOSOME-PARTITIONING PROTEIN PARB-RELATED"/>
    <property type="match status" value="1"/>
</dbReference>
<gene>
    <name evidence="2" type="ORF">PMPD1_2522</name>
</gene>
<keyword evidence="3" id="KW-1185">Reference proteome</keyword>
<dbReference type="EMBL" id="CP054212">
    <property type="protein sequence ID" value="QKJ87464.1"/>
    <property type="molecule type" value="Genomic_DNA"/>
</dbReference>